<dbReference type="InterPro" id="IPR004513">
    <property type="entry name" value="FtsX"/>
</dbReference>
<feature type="transmembrane region" description="Helical" evidence="11">
    <location>
        <begin position="163"/>
        <end position="186"/>
    </location>
</feature>
<dbReference type="PANTHER" id="PTHR47755:SF1">
    <property type="entry name" value="CELL DIVISION PROTEIN FTSX"/>
    <property type="match status" value="1"/>
</dbReference>
<feature type="transmembrane region" description="Helical" evidence="11">
    <location>
        <begin position="218"/>
        <end position="241"/>
    </location>
</feature>
<protein>
    <recommendedName>
        <fullName evidence="3 10">Cell division protein FtsX</fullName>
    </recommendedName>
</protein>
<dbReference type="Pfam" id="PF02687">
    <property type="entry name" value="FtsX"/>
    <property type="match status" value="1"/>
</dbReference>
<keyword evidence="9 10" id="KW-0131">Cell cycle</keyword>
<evidence type="ECO:0000256" key="11">
    <source>
        <dbReference type="SAM" id="Phobius"/>
    </source>
</evidence>
<dbReference type="RefSeq" id="WP_018968262.1">
    <property type="nucleotide sequence ID" value="NZ_KB899224.1"/>
</dbReference>
<dbReference type="InterPro" id="IPR003838">
    <property type="entry name" value="ABC3_permease_C"/>
</dbReference>
<evidence type="ECO:0000256" key="10">
    <source>
        <dbReference type="PIRNR" id="PIRNR003097"/>
    </source>
</evidence>
<dbReference type="Gene3D" id="3.30.70.3040">
    <property type="match status" value="1"/>
</dbReference>
<dbReference type="Pfam" id="PF18075">
    <property type="entry name" value="FtsX_ECD"/>
    <property type="match status" value="1"/>
</dbReference>
<dbReference type="InterPro" id="IPR040690">
    <property type="entry name" value="FtsX_ECD"/>
</dbReference>
<keyword evidence="6 11" id="KW-0812">Transmembrane</keyword>
<evidence type="ECO:0000259" key="13">
    <source>
        <dbReference type="Pfam" id="PF18075"/>
    </source>
</evidence>
<evidence type="ECO:0000256" key="6">
    <source>
        <dbReference type="ARBA" id="ARBA00022692"/>
    </source>
</evidence>
<comment type="subcellular location">
    <subcellularLocation>
        <location evidence="1">Cell membrane</location>
        <topology evidence="1">Multi-pass membrane protein</topology>
    </subcellularLocation>
</comment>
<evidence type="ECO:0000259" key="12">
    <source>
        <dbReference type="Pfam" id="PF02687"/>
    </source>
</evidence>
<evidence type="ECO:0000313" key="14">
    <source>
        <dbReference type="EMBL" id="KDR53163.1"/>
    </source>
</evidence>
<dbReference type="eggNOG" id="COG2177">
    <property type="taxonomic scope" value="Bacteria"/>
</dbReference>
<dbReference type="PIRSF" id="PIRSF003097">
    <property type="entry name" value="FtsX"/>
    <property type="match status" value="1"/>
</dbReference>
<gene>
    <name evidence="14" type="ORF">HMPREF1991_00719</name>
</gene>
<dbReference type="GO" id="GO:0051301">
    <property type="term" value="P:cell division"/>
    <property type="evidence" value="ECO:0007669"/>
    <property type="project" value="UniProtKB-KW"/>
</dbReference>
<dbReference type="PANTHER" id="PTHR47755">
    <property type="entry name" value="CELL DIVISION PROTEIN FTSX"/>
    <property type="match status" value="1"/>
</dbReference>
<dbReference type="AlphaFoldDB" id="A0A069QK03"/>
<comment type="similarity">
    <text evidence="2 10">Belongs to the ABC-4 integral membrane protein family. FtsX subfamily.</text>
</comment>
<dbReference type="HOGENOM" id="CLU_073546_3_0_10"/>
<dbReference type="EMBL" id="JNGW01000024">
    <property type="protein sequence ID" value="KDR53163.1"/>
    <property type="molecule type" value="Genomic_DNA"/>
</dbReference>
<keyword evidence="7 11" id="KW-1133">Transmembrane helix</keyword>
<keyword evidence="15" id="KW-1185">Reference proteome</keyword>
<evidence type="ECO:0000313" key="15">
    <source>
        <dbReference type="Proteomes" id="UP000027442"/>
    </source>
</evidence>
<dbReference type="Proteomes" id="UP000027442">
    <property type="component" value="Unassembled WGS sequence"/>
</dbReference>
<evidence type="ECO:0000256" key="1">
    <source>
        <dbReference type="ARBA" id="ARBA00004651"/>
    </source>
</evidence>
<sequence length="293" mass="32614">MRKKHNKARSRYGLQVITLCISTALVLILLGMIVLSVFTARNLTNYVKENLVVTMMLDQDLTNPEAQRLCTRLQARPYIKSLTFISKDQALKEQTVAMGSDPSEFVGGDNPFLASIELTLKGDYANNDSINWISKELKAYPKVADITYQHELVENVNSTLSKISLVLLVLAGLLTFVSFSLINNTVRLGIYARRFSIHTMKLVGASWGFIRRPFIKQAIGVGIVAALLAIVVLAGCIYGLYRYQDNMLSIITWDVIAITGCAVMLFGISITAICAYISVNRFLRMKAGELYKI</sequence>
<accession>A0A069QK03</accession>
<feature type="domain" description="FtsX extracellular" evidence="13">
    <location>
        <begin position="53"/>
        <end position="146"/>
    </location>
</feature>
<evidence type="ECO:0000256" key="4">
    <source>
        <dbReference type="ARBA" id="ARBA00022475"/>
    </source>
</evidence>
<feature type="transmembrane region" description="Helical" evidence="11">
    <location>
        <begin position="253"/>
        <end position="277"/>
    </location>
</feature>
<evidence type="ECO:0000256" key="7">
    <source>
        <dbReference type="ARBA" id="ARBA00022989"/>
    </source>
</evidence>
<dbReference type="GO" id="GO:0005886">
    <property type="term" value="C:plasma membrane"/>
    <property type="evidence" value="ECO:0007669"/>
    <property type="project" value="UniProtKB-SubCell"/>
</dbReference>
<evidence type="ECO:0000256" key="2">
    <source>
        <dbReference type="ARBA" id="ARBA00007379"/>
    </source>
</evidence>
<evidence type="ECO:0000256" key="9">
    <source>
        <dbReference type="ARBA" id="ARBA00023306"/>
    </source>
</evidence>
<keyword evidence="8 10" id="KW-0472">Membrane</keyword>
<keyword evidence="5 10" id="KW-0132">Cell division</keyword>
<name>A0A069QK03_HOYLO</name>
<feature type="domain" description="ABC3 transporter permease C-terminal" evidence="12">
    <location>
        <begin position="169"/>
        <end position="285"/>
    </location>
</feature>
<dbReference type="PATRIC" id="fig|1122985.7.peg.746"/>
<evidence type="ECO:0000256" key="5">
    <source>
        <dbReference type="ARBA" id="ARBA00022618"/>
    </source>
</evidence>
<keyword evidence="4 10" id="KW-1003">Cell membrane</keyword>
<organism evidence="14 15">
    <name type="scientific">Hoylesella loescheii DSM 19665 = JCM 12249 = ATCC 15930</name>
    <dbReference type="NCBI Taxonomy" id="1122985"/>
    <lineage>
        <taxon>Bacteria</taxon>
        <taxon>Pseudomonadati</taxon>
        <taxon>Bacteroidota</taxon>
        <taxon>Bacteroidia</taxon>
        <taxon>Bacteroidales</taxon>
        <taxon>Prevotellaceae</taxon>
        <taxon>Hoylesella</taxon>
    </lineage>
</organism>
<evidence type="ECO:0000256" key="8">
    <source>
        <dbReference type="ARBA" id="ARBA00023136"/>
    </source>
</evidence>
<feature type="transmembrane region" description="Helical" evidence="11">
    <location>
        <begin position="12"/>
        <end position="38"/>
    </location>
</feature>
<reference evidence="14 15" key="1">
    <citation type="submission" date="2013-08" db="EMBL/GenBank/DDBJ databases">
        <authorList>
            <person name="Weinstock G."/>
            <person name="Sodergren E."/>
            <person name="Wylie T."/>
            <person name="Fulton L."/>
            <person name="Fulton R."/>
            <person name="Fronick C."/>
            <person name="O'Laughlin M."/>
            <person name="Godfrey J."/>
            <person name="Miner T."/>
            <person name="Herter B."/>
            <person name="Appelbaum E."/>
            <person name="Cordes M."/>
            <person name="Lek S."/>
            <person name="Wollam A."/>
            <person name="Pepin K.H."/>
            <person name="Palsikar V.B."/>
            <person name="Mitreva M."/>
            <person name="Wilson R.K."/>
        </authorList>
    </citation>
    <scope>NUCLEOTIDE SEQUENCE [LARGE SCALE GENOMIC DNA]</scope>
    <source>
        <strain evidence="14 15">ATCC 15930</strain>
    </source>
</reference>
<evidence type="ECO:0000256" key="3">
    <source>
        <dbReference type="ARBA" id="ARBA00021907"/>
    </source>
</evidence>
<proteinExistence type="inferred from homology"/>
<comment type="caution">
    <text evidence="14">The sequence shown here is derived from an EMBL/GenBank/DDBJ whole genome shotgun (WGS) entry which is preliminary data.</text>
</comment>